<protein>
    <submittedName>
        <fullName evidence="2">Uncharacterized protein</fullName>
    </submittedName>
</protein>
<name>A0A9J2P3P3_ASCLU</name>
<dbReference type="WBParaSite" id="ALUE_0000418401-mRNA-1">
    <property type="protein sequence ID" value="ALUE_0000418401-mRNA-1"/>
    <property type="gene ID" value="ALUE_0000418401"/>
</dbReference>
<dbReference type="AlphaFoldDB" id="A0A9J2P3P3"/>
<evidence type="ECO:0000313" key="1">
    <source>
        <dbReference type="Proteomes" id="UP000036681"/>
    </source>
</evidence>
<accession>A0A9J2P3P3</accession>
<proteinExistence type="predicted"/>
<sequence length="69" mass="7908">MSLASRNRVWELSEQTGYLINSGVRQRPTVNSLKGKTNASHRNSFMEDESRFFMVHRGGVVFPGAVYRF</sequence>
<reference evidence="2" key="1">
    <citation type="submission" date="2023-03" db="UniProtKB">
        <authorList>
            <consortium name="WormBaseParasite"/>
        </authorList>
    </citation>
    <scope>IDENTIFICATION</scope>
</reference>
<evidence type="ECO:0000313" key="2">
    <source>
        <dbReference type="WBParaSite" id="ALUE_0000418401-mRNA-1"/>
    </source>
</evidence>
<dbReference type="Proteomes" id="UP000036681">
    <property type="component" value="Unplaced"/>
</dbReference>
<organism evidence="1 2">
    <name type="scientific">Ascaris lumbricoides</name>
    <name type="common">Giant roundworm</name>
    <dbReference type="NCBI Taxonomy" id="6252"/>
    <lineage>
        <taxon>Eukaryota</taxon>
        <taxon>Metazoa</taxon>
        <taxon>Ecdysozoa</taxon>
        <taxon>Nematoda</taxon>
        <taxon>Chromadorea</taxon>
        <taxon>Rhabditida</taxon>
        <taxon>Spirurina</taxon>
        <taxon>Ascaridomorpha</taxon>
        <taxon>Ascaridoidea</taxon>
        <taxon>Ascarididae</taxon>
        <taxon>Ascaris</taxon>
    </lineage>
</organism>
<keyword evidence="1" id="KW-1185">Reference proteome</keyword>